<reference evidence="1 2" key="1">
    <citation type="submission" date="2024-01" db="EMBL/GenBank/DDBJ databases">
        <title>The genomes of 5 underutilized Papilionoideae crops provide insights into root nodulation and disease resistanc.</title>
        <authorList>
            <person name="Jiang F."/>
        </authorList>
    </citation>
    <scope>NUCLEOTIDE SEQUENCE [LARGE SCALE GENOMIC DNA]</scope>
    <source>
        <strain evidence="1">LVBAO_FW01</strain>
        <tissue evidence="1">Leaves</tissue>
    </source>
</reference>
<organism evidence="1 2">
    <name type="scientific">Canavalia gladiata</name>
    <name type="common">Sword bean</name>
    <name type="synonym">Dolichos gladiatus</name>
    <dbReference type="NCBI Taxonomy" id="3824"/>
    <lineage>
        <taxon>Eukaryota</taxon>
        <taxon>Viridiplantae</taxon>
        <taxon>Streptophyta</taxon>
        <taxon>Embryophyta</taxon>
        <taxon>Tracheophyta</taxon>
        <taxon>Spermatophyta</taxon>
        <taxon>Magnoliopsida</taxon>
        <taxon>eudicotyledons</taxon>
        <taxon>Gunneridae</taxon>
        <taxon>Pentapetalae</taxon>
        <taxon>rosids</taxon>
        <taxon>fabids</taxon>
        <taxon>Fabales</taxon>
        <taxon>Fabaceae</taxon>
        <taxon>Papilionoideae</taxon>
        <taxon>50 kb inversion clade</taxon>
        <taxon>NPAAA clade</taxon>
        <taxon>indigoferoid/millettioid clade</taxon>
        <taxon>Phaseoleae</taxon>
        <taxon>Canavalia</taxon>
    </lineage>
</organism>
<dbReference type="Proteomes" id="UP001367508">
    <property type="component" value="Unassembled WGS sequence"/>
</dbReference>
<gene>
    <name evidence="1" type="ORF">VNO77_02544</name>
</gene>
<accession>A0AAN9MT80</accession>
<dbReference type="AlphaFoldDB" id="A0AAN9MT80"/>
<protein>
    <submittedName>
        <fullName evidence="1">Uncharacterized protein</fullName>
    </submittedName>
</protein>
<dbReference type="EMBL" id="JAYMYQ010000001">
    <property type="protein sequence ID" value="KAK7360540.1"/>
    <property type="molecule type" value="Genomic_DNA"/>
</dbReference>
<evidence type="ECO:0000313" key="1">
    <source>
        <dbReference type="EMBL" id="KAK7360540.1"/>
    </source>
</evidence>
<evidence type="ECO:0000313" key="2">
    <source>
        <dbReference type="Proteomes" id="UP001367508"/>
    </source>
</evidence>
<comment type="caution">
    <text evidence="1">The sequence shown here is derived from an EMBL/GenBank/DDBJ whole genome shotgun (WGS) entry which is preliminary data.</text>
</comment>
<keyword evidence="2" id="KW-1185">Reference proteome</keyword>
<proteinExistence type="predicted"/>
<name>A0AAN9MT80_CANGL</name>
<sequence>MNPHAGLAGYACMAFNLRKGLAALCPQAPKAFSGFGVASRKITETIVRAQGNELIANLVMRIPFPLPSKLLCMGLFLSLGDASSPPAFRPLCLRRSVFAATFPDVLKLCVRH</sequence>